<dbReference type="Proteomes" id="UP000887540">
    <property type="component" value="Unplaced"/>
</dbReference>
<accession>A0A914D7I9</accession>
<evidence type="ECO:0000313" key="1">
    <source>
        <dbReference type="Proteomes" id="UP000887540"/>
    </source>
</evidence>
<sequence>MELEKAWFRPAACCYLFAVRKMKKKEIAEIFGVDPHTVARAINRHEETGEHDYAIWSILEAQVNAEAHNSVESLRQAINEAFENLNQDMINRAIDDWPRRLDAVIASNGGHFE</sequence>
<proteinExistence type="predicted"/>
<dbReference type="Gene3D" id="3.30.420.10">
    <property type="entry name" value="Ribonuclease H-like superfamily/Ribonuclease H"/>
    <property type="match status" value="1"/>
</dbReference>
<keyword evidence="1" id="KW-1185">Reference proteome</keyword>
<dbReference type="GO" id="GO:0003676">
    <property type="term" value="F:nucleic acid binding"/>
    <property type="evidence" value="ECO:0007669"/>
    <property type="project" value="InterPro"/>
</dbReference>
<dbReference type="WBParaSite" id="ACRNAN_scaffold206.g18662.t1">
    <property type="protein sequence ID" value="ACRNAN_scaffold206.g18662.t1"/>
    <property type="gene ID" value="ACRNAN_scaffold206.g18662"/>
</dbReference>
<dbReference type="InterPro" id="IPR036397">
    <property type="entry name" value="RNaseH_sf"/>
</dbReference>
<organism evidence="1 2">
    <name type="scientific">Acrobeloides nanus</name>
    <dbReference type="NCBI Taxonomy" id="290746"/>
    <lineage>
        <taxon>Eukaryota</taxon>
        <taxon>Metazoa</taxon>
        <taxon>Ecdysozoa</taxon>
        <taxon>Nematoda</taxon>
        <taxon>Chromadorea</taxon>
        <taxon>Rhabditida</taxon>
        <taxon>Tylenchina</taxon>
        <taxon>Cephalobomorpha</taxon>
        <taxon>Cephaloboidea</taxon>
        <taxon>Cephalobidae</taxon>
        <taxon>Acrobeloides</taxon>
    </lineage>
</organism>
<name>A0A914D7I9_9BILA</name>
<evidence type="ECO:0000313" key="2">
    <source>
        <dbReference type="WBParaSite" id="ACRNAN_scaffold206.g18662.t1"/>
    </source>
</evidence>
<protein>
    <submittedName>
        <fullName evidence="2">Uncharacterized protein</fullName>
    </submittedName>
</protein>
<dbReference type="AlphaFoldDB" id="A0A914D7I9"/>
<reference evidence="2" key="1">
    <citation type="submission" date="2022-11" db="UniProtKB">
        <authorList>
            <consortium name="WormBaseParasite"/>
        </authorList>
    </citation>
    <scope>IDENTIFICATION</scope>
</reference>